<dbReference type="Gene3D" id="3.80.10.10">
    <property type="entry name" value="Ribonuclease Inhibitor"/>
    <property type="match status" value="1"/>
</dbReference>
<feature type="region of interest" description="Disordered" evidence="1">
    <location>
        <begin position="14"/>
        <end position="35"/>
    </location>
</feature>
<dbReference type="InterPro" id="IPR032675">
    <property type="entry name" value="LRR_dom_sf"/>
</dbReference>
<dbReference type="Proteomes" id="UP000747542">
    <property type="component" value="Unassembled WGS sequence"/>
</dbReference>
<organism evidence="2 3">
    <name type="scientific">Homarus americanus</name>
    <name type="common">American lobster</name>
    <dbReference type="NCBI Taxonomy" id="6706"/>
    <lineage>
        <taxon>Eukaryota</taxon>
        <taxon>Metazoa</taxon>
        <taxon>Ecdysozoa</taxon>
        <taxon>Arthropoda</taxon>
        <taxon>Crustacea</taxon>
        <taxon>Multicrustacea</taxon>
        <taxon>Malacostraca</taxon>
        <taxon>Eumalacostraca</taxon>
        <taxon>Eucarida</taxon>
        <taxon>Decapoda</taxon>
        <taxon>Pleocyemata</taxon>
        <taxon>Astacidea</taxon>
        <taxon>Nephropoidea</taxon>
        <taxon>Nephropidae</taxon>
        <taxon>Homarus</taxon>
    </lineage>
</organism>
<reference evidence="2" key="1">
    <citation type="journal article" date="2021" name="Sci. Adv.">
        <title>The American lobster genome reveals insights on longevity, neural, and immune adaptations.</title>
        <authorList>
            <person name="Polinski J.M."/>
            <person name="Zimin A.V."/>
            <person name="Clark K.F."/>
            <person name="Kohn A.B."/>
            <person name="Sadowski N."/>
            <person name="Timp W."/>
            <person name="Ptitsyn A."/>
            <person name="Khanna P."/>
            <person name="Romanova D.Y."/>
            <person name="Williams P."/>
            <person name="Greenwood S.J."/>
            <person name="Moroz L.L."/>
            <person name="Walt D.R."/>
            <person name="Bodnar A.G."/>
        </authorList>
    </citation>
    <scope>NUCLEOTIDE SEQUENCE</scope>
    <source>
        <strain evidence="2">GMGI-L3</strain>
    </source>
</reference>
<keyword evidence="3" id="KW-1185">Reference proteome</keyword>
<dbReference type="AlphaFoldDB" id="A0A8J5JFS8"/>
<dbReference type="EMBL" id="JAHLQT010037514">
    <property type="protein sequence ID" value="KAG7157382.1"/>
    <property type="molecule type" value="Genomic_DNA"/>
</dbReference>
<evidence type="ECO:0000256" key="1">
    <source>
        <dbReference type="SAM" id="MobiDB-lite"/>
    </source>
</evidence>
<name>A0A8J5JFS8_HOMAM</name>
<accession>A0A8J5JFS8</accession>
<gene>
    <name evidence="2" type="ORF">Hamer_G005805</name>
</gene>
<protein>
    <submittedName>
        <fullName evidence="2">Uncharacterized protein</fullName>
    </submittedName>
</protein>
<evidence type="ECO:0000313" key="2">
    <source>
        <dbReference type="EMBL" id="KAG7157382.1"/>
    </source>
</evidence>
<comment type="caution">
    <text evidence="2">The sequence shown here is derived from an EMBL/GenBank/DDBJ whole genome shotgun (WGS) entry which is preliminary data.</text>
</comment>
<evidence type="ECO:0000313" key="3">
    <source>
        <dbReference type="Proteomes" id="UP000747542"/>
    </source>
</evidence>
<proteinExistence type="predicted"/>
<sequence>MSATGPQVHCGCAHQHVGRGGPSHDADAGRSSSRSLTNHSFISYNLGEKRKERISVDMVGGVARWRLVLVLLLLTPIAAPNKTLSKISDGFGDYYMIAGYAMDDATDYQTLNITKLCMCRRACQAKTDCHSVSMVPTTGTENECRISTKPANIGDRSQRPRLKRTPGAFHFLAAVSGTNEWNTLLDDGFSWRTESNTYIWSFRLNGARLAILPSLHQVKLAMRDMTVNRQYYVDLSRTGTDQPVWNAGGGNVKYNDTDLDPTRIQDDPNLSNSKFYFIHDDHAGVDVVDLALTSLADITDLTLTSLADITDLALTSLADITDLTLTSLADITDLTLTSLADITDLALTSLADITDLALTSLSDITDLTLTSLADITDLAIITRVVTNIYTISEAT</sequence>